<name>A0ABV7AZ44_9GAMM</name>
<dbReference type="InterPro" id="IPR007049">
    <property type="entry name" value="Carb-sel_porin_OprB"/>
</dbReference>
<keyword evidence="4" id="KW-1185">Reference proteome</keyword>
<dbReference type="EMBL" id="JBHRSJ010000034">
    <property type="protein sequence ID" value="MFC2974166.1"/>
    <property type="molecule type" value="Genomic_DNA"/>
</dbReference>
<reference evidence="4" key="1">
    <citation type="journal article" date="2019" name="Int. J. Syst. Evol. Microbiol.">
        <title>The Global Catalogue of Microorganisms (GCM) 10K type strain sequencing project: providing services to taxonomists for standard genome sequencing and annotation.</title>
        <authorList>
            <consortium name="The Broad Institute Genomics Platform"/>
            <consortium name="The Broad Institute Genome Sequencing Center for Infectious Disease"/>
            <person name="Wu L."/>
            <person name="Ma J."/>
        </authorList>
    </citation>
    <scope>NUCLEOTIDE SEQUENCE [LARGE SCALE GENOMIC DNA]</scope>
    <source>
        <strain evidence="4">KCTC 62195</strain>
    </source>
</reference>
<dbReference type="RefSeq" id="WP_377816165.1">
    <property type="nucleotide sequence ID" value="NZ_JBHRSJ010000034.1"/>
</dbReference>
<protein>
    <submittedName>
        <fullName evidence="3">Carbohydrate porin</fullName>
    </submittedName>
</protein>
<dbReference type="InterPro" id="IPR052932">
    <property type="entry name" value="OprB_Porin"/>
</dbReference>
<gene>
    <name evidence="3" type="ORF">ACFOJE_18370</name>
</gene>
<accession>A0ABV7AZ44</accession>
<organism evidence="3 4">
    <name type="scientific">Azotobacter bryophylli</name>
    <dbReference type="NCBI Taxonomy" id="1986537"/>
    <lineage>
        <taxon>Bacteria</taxon>
        <taxon>Pseudomonadati</taxon>
        <taxon>Pseudomonadota</taxon>
        <taxon>Gammaproteobacteria</taxon>
        <taxon>Pseudomonadales</taxon>
        <taxon>Pseudomonadaceae</taxon>
        <taxon>Azotobacter</taxon>
    </lineage>
</organism>
<dbReference type="InterPro" id="IPR038673">
    <property type="entry name" value="OprB_sf"/>
</dbReference>
<proteinExistence type="inferred from homology"/>
<evidence type="ECO:0000256" key="2">
    <source>
        <dbReference type="RuleBase" id="RU363072"/>
    </source>
</evidence>
<dbReference type="Pfam" id="PF04966">
    <property type="entry name" value="OprB"/>
    <property type="match status" value="1"/>
</dbReference>
<dbReference type="PANTHER" id="PTHR37944:SF1">
    <property type="entry name" value="PORIN B"/>
    <property type="match status" value="1"/>
</dbReference>
<dbReference type="Gene3D" id="2.40.160.180">
    <property type="entry name" value="Carbohydrate-selective porin OprB"/>
    <property type="match status" value="1"/>
</dbReference>
<comment type="similarity">
    <text evidence="1 2">Belongs to the OprB family.</text>
</comment>
<evidence type="ECO:0000256" key="1">
    <source>
        <dbReference type="ARBA" id="ARBA00008769"/>
    </source>
</evidence>
<comment type="caution">
    <text evidence="3">The sequence shown here is derived from an EMBL/GenBank/DDBJ whole genome shotgun (WGS) entry which is preliminary data.</text>
</comment>
<dbReference type="Proteomes" id="UP001595457">
    <property type="component" value="Unassembled WGS sequence"/>
</dbReference>
<sequence length="487" mass="54436">MGESPFEAISLRQLAGSLPGRLLGIGLLVLLSSNSPRVQAHSLQTGLPKEYRSHAKENLLGDMGGFREWLYRYGVSLNIQSDDELWVNAQGGTRQHEAYEGIGTIQIGIDPEKLTGIKGGWFNVSWLNIRGRSITQDRLADYNPISGYEAYRSNRLLELWYQQGFWNDRLNVKVGQQALDNEFLLSDYANLFLNSNFGWPMAPSINLYAGGPSWPLASLGARVSYQPTDQLSWLFAVADDNPPGHSFYNANDPTNQSVHPHGDNFNLGGGALFINEFQYGINPQPDNLSDDSPDPGLPGTYKIGGIYDTGQFADQRYDKDGKPLASPDSTGTPKEHRGNWILYAVMDQMVWRPSLSSPTSVGVFARITDNRSDRNVVDFAADAGFNLNAPFESRTYDAFGIGWGMGHTGKQAREADRDARSYSNDYYPIRQNEHHIEVTYKAQVTPWFFVQPDFQYIYHPGGGGLNEKNDHRAHNEMLFGVHTRVVL</sequence>
<evidence type="ECO:0000313" key="4">
    <source>
        <dbReference type="Proteomes" id="UP001595457"/>
    </source>
</evidence>
<evidence type="ECO:0000313" key="3">
    <source>
        <dbReference type="EMBL" id="MFC2974166.1"/>
    </source>
</evidence>
<dbReference type="PANTHER" id="PTHR37944">
    <property type="entry name" value="PORIN B"/>
    <property type="match status" value="1"/>
</dbReference>